<dbReference type="SUPFAM" id="SSF55729">
    <property type="entry name" value="Acyl-CoA N-acyltransferases (Nat)"/>
    <property type="match status" value="1"/>
</dbReference>
<dbReference type="Pfam" id="PF13480">
    <property type="entry name" value="Acetyltransf_6"/>
    <property type="match status" value="1"/>
</dbReference>
<dbReference type="KEGG" id="tav:G4V39_00140"/>
<dbReference type="EMBL" id="CP048877">
    <property type="protein sequence ID" value="QIJ70772.1"/>
    <property type="molecule type" value="Genomic_DNA"/>
</dbReference>
<dbReference type="AlphaFoldDB" id="A0A6G7PSZ8"/>
<dbReference type="RefSeq" id="WP_166030995.1">
    <property type="nucleotide sequence ID" value="NZ_CP048877.1"/>
</dbReference>
<keyword evidence="2" id="KW-1185">Reference proteome</keyword>
<dbReference type="PANTHER" id="PTHR36174">
    <property type="entry name" value="LIPID II:GLYCINE GLYCYLTRANSFERASE"/>
    <property type="match status" value="1"/>
</dbReference>
<dbReference type="Proteomes" id="UP000502179">
    <property type="component" value="Chromosome"/>
</dbReference>
<accession>A0A6G7PSZ8</accession>
<protein>
    <submittedName>
        <fullName evidence="1">Peptidoglycan bridge formation glycyltransferase FemA/FemB family protein</fullName>
    </submittedName>
</protein>
<name>A0A6G7PSZ8_9BACT</name>
<reference evidence="1 2" key="1">
    <citation type="submission" date="2020-02" db="EMBL/GenBank/DDBJ databases">
        <title>Genome analysis of Thermosulfuriphilus ammonigenes ST65T, an anaerobic thermophilic chemolithoautotrophic bacterium isolated from a deep-sea hydrothermal vent.</title>
        <authorList>
            <person name="Slobodkina G."/>
            <person name="Allioux M."/>
            <person name="Merkel A."/>
            <person name="Alain K."/>
            <person name="Jebbar M."/>
            <person name="Slobodkin A."/>
        </authorList>
    </citation>
    <scope>NUCLEOTIDE SEQUENCE [LARGE SCALE GENOMIC DNA]</scope>
    <source>
        <strain evidence="1 2">ST65</strain>
    </source>
</reference>
<dbReference type="InterPro" id="IPR050644">
    <property type="entry name" value="PG_Glycine_Bridge_Synth"/>
</dbReference>
<dbReference type="InterPro" id="IPR016181">
    <property type="entry name" value="Acyl_CoA_acyltransferase"/>
</dbReference>
<dbReference type="InterPro" id="IPR038740">
    <property type="entry name" value="BioF2-like_GNAT_dom"/>
</dbReference>
<dbReference type="Gene3D" id="3.40.630.30">
    <property type="match status" value="1"/>
</dbReference>
<gene>
    <name evidence="1" type="ORF">G4V39_00140</name>
</gene>
<sequence>MKVVILDSNLEDKYQDFLEKNSYSLFYYSLKFKSFLESLLSCQSHYFVCLKFNSVVGIFPLMGKFGRYGYVYNSLPFYGSYGGPLAFDRQVYSILISEYNHFLSLHQKLASSVVVLNPFLDDESIFSNIVASLYDQRVIQYTFLSFDSSDPSSSLMSTISPSARRNIKKAIKSGIKVFVDNSCIPFLKKTHYENMASIGGRPKPESFFDLFPRFFTEDKDYNLYVAFLDGIPVAALLLFYYKDVVEYYIPVIVNSFRSLQPLSLIIYQAMLDSFKRGFRLWNWGGTWLSQSGVYKFKKKWASRENIYSYFIYVSNNDLYGSSSSELCSEYGNFYVLPFDLLRRNKCQGRL</sequence>
<keyword evidence="1" id="KW-0808">Transferase</keyword>
<proteinExistence type="predicted"/>
<dbReference type="GO" id="GO:0016740">
    <property type="term" value="F:transferase activity"/>
    <property type="evidence" value="ECO:0007669"/>
    <property type="project" value="UniProtKB-KW"/>
</dbReference>
<evidence type="ECO:0000313" key="2">
    <source>
        <dbReference type="Proteomes" id="UP000502179"/>
    </source>
</evidence>
<dbReference type="PANTHER" id="PTHR36174:SF1">
    <property type="entry name" value="LIPID II:GLYCINE GLYCYLTRANSFERASE"/>
    <property type="match status" value="1"/>
</dbReference>
<organism evidence="1 2">
    <name type="scientific">Thermosulfuriphilus ammonigenes</name>
    <dbReference type="NCBI Taxonomy" id="1936021"/>
    <lineage>
        <taxon>Bacteria</taxon>
        <taxon>Pseudomonadati</taxon>
        <taxon>Thermodesulfobacteriota</taxon>
        <taxon>Thermodesulfobacteria</taxon>
        <taxon>Thermodesulfobacteriales</taxon>
        <taxon>Thermodesulfobacteriaceae</taxon>
        <taxon>Thermosulfuriphilus</taxon>
    </lineage>
</organism>
<evidence type="ECO:0000313" key="1">
    <source>
        <dbReference type="EMBL" id="QIJ70772.1"/>
    </source>
</evidence>